<keyword evidence="9 11" id="KW-0675">Receptor</keyword>
<dbReference type="PROSITE" id="PS00237">
    <property type="entry name" value="G_PROTEIN_RECEP_F1_1"/>
    <property type="match status" value="1"/>
</dbReference>
<dbReference type="PRINTS" id="PR00237">
    <property type="entry name" value="GPCRRHODOPSN"/>
</dbReference>
<keyword evidence="6 13" id="KW-1133">Transmembrane helix</keyword>
<dbReference type="EMBL" id="KN121762">
    <property type="protein sequence ID" value="KFO35528.1"/>
    <property type="molecule type" value="Genomic_DNA"/>
</dbReference>
<feature type="transmembrane region" description="Helical" evidence="13">
    <location>
        <begin position="151"/>
        <end position="175"/>
    </location>
</feature>
<dbReference type="CDD" id="cd15947">
    <property type="entry name" value="7tmA_OR2B-like"/>
    <property type="match status" value="1"/>
</dbReference>
<dbReference type="InterPro" id="IPR017452">
    <property type="entry name" value="GPCR_Rhodpsn_7TM"/>
</dbReference>
<feature type="domain" description="G-protein coupled receptors family 1 profile" evidence="14">
    <location>
        <begin position="165"/>
        <end position="412"/>
    </location>
</feature>
<dbReference type="Gene3D" id="1.20.1070.10">
    <property type="entry name" value="Rhodopsin 7-helix transmembrane proteins"/>
    <property type="match status" value="1"/>
</dbReference>
<evidence type="ECO:0000256" key="6">
    <source>
        <dbReference type="ARBA" id="ARBA00022989"/>
    </source>
</evidence>
<dbReference type="InterPro" id="IPR000276">
    <property type="entry name" value="GPCR_Rhodpsn"/>
</dbReference>
<dbReference type="GO" id="GO:0004984">
    <property type="term" value="F:olfactory receptor activity"/>
    <property type="evidence" value="ECO:0007669"/>
    <property type="project" value="InterPro"/>
</dbReference>
<feature type="transmembrane region" description="Helical" evidence="13">
    <location>
        <begin position="395"/>
        <end position="414"/>
    </location>
</feature>
<evidence type="ECO:0000256" key="9">
    <source>
        <dbReference type="ARBA" id="ARBA00023170"/>
    </source>
</evidence>
<sequence>MQSPQSLPEGLYLSPGPQESDLTAAPVDGSSLDVQLVRANPTRGPTTSDTHVCTHRSEPEGFLLDVLVPQRLDEGVGAGLDDGAEEGEEPALVLRGAVGRLPVHMDAGAVEGESSASRTLETDAMEMDNASFPNTFVLLGFSEFSWLERPLSAVVLVSYILTLVGNSSIVLLSLVDPRLQTPMYFFLDNLSLLDLSLTCTTVPQLLSNLWGPDKTIASWGCITQSCLFCLAASTECALLAVMATDRYVAICRPLQYSLIMRPWVCVQMTVVCWSSGLANALLQATLTLQLRLCGHHTLDHFFCEMSVLIKLACGDTSANDLALTLMTIPFGMVAPLMIIISYTFIARAVLKLPSAEGRRKALSTCSSHLLVVTLYFAPGTYLYLQPSSKSSQAKFISFLCCVITPVLNPLIYTLRNKDVKTAWKRILQSQSSVKSLKAR</sequence>
<dbReference type="SUPFAM" id="SSF81321">
    <property type="entry name" value="Family A G protein-coupled receptor-like"/>
    <property type="match status" value="1"/>
</dbReference>
<feature type="transmembrane region" description="Helical" evidence="13">
    <location>
        <begin position="263"/>
        <end position="282"/>
    </location>
</feature>
<dbReference type="eggNOG" id="ENOG502RU2A">
    <property type="taxonomic scope" value="Eukaryota"/>
</dbReference>
<evidence type="ECO:0000259" key="14">
    <source>
        <dbReference type="PROSITE" id="PS50262"/>
    </source>
</evidence>
<keyword evidence="2" id="KW-1003">Cell membrane</keyword>
<dbReference type="Pfam" id="PF13853">
    <property type="entry name" value="7tm_4"/>
    <property type="match status" value="1"/>
</dbReference>
<evidence type="ECO:0000256" key="10">
    <source>
        <dbReference type="ARBA" id="ARBA00023224"/>
    </source>
</evidence>
<evidence type="ECO:0000256" key="11">
    <source>
        <dbReference type="RuleBase" id="RU000688"/>
    </source>
</evidence>
<dbReference type="GO" id="GO:0005886">
    <property type="term" value="C:plasma membrane"/>
    <property type="evidence" value="ECO:0007669"/>
    <property type="project" value="UniProtKB-SubCell"/>
</dbReference>
<reference evidence="15 16" key="1">
    <citation type="submission" date="2013-11" db="EMBL/GenBank/DDBJ databases">
        <title>The Damaraland mole rat (Fukomys damarensis) genome and evolution of African mole rats.</title>
        <authorList>
            <person name="Gladyshev V.N."/>
            <person name="Fang X."/>
        </authorList>
    </citation>
    <scope>NUCLEOTIDE SEQUENCE [LARGE SCALE GENOMIC DNA]</scope>
    <source>
        <tissue evidence="15">Liver</tissue>
    </source>
</reference>
<keyword evidence="4 11" id="KW-0812">Transmembrane</keyword>
<dbReference type="Proteomes" id="UP000028990">
    <property type="component" value="Unassembled WGS sequence"/>
</dbReference>
<evidence type="ECO:0000256" key="7">
    <source>
        <dbReference type="ARBA" id="ARBA00023040"/>
    </source>
</evidence>
<evidence type="ECO:0000256" key="13">
    <source>
        <dbReference type="SAM" id="Phobius"/>
    </source>
</evidence>
<protein>
    <submittedName>
        <fullName evidence="15">Olfactory receptor 15</fullName>
    </submittedName>
</protein>
<dbReference type="PRINTS" id="PR00245">
    <property type="entry name" value="OLFACTORYR"/>
</dbReference>
<accession>A0A091DYI7</accession>
<dbReference type="OMA" id="RTITSWG"/>
<keyword evidence="5" id="KW-0552">Olfaction</keyword>
<comment type="subcellular location">
    <subcellularLocation>
        <location evidence="1">Cell membrane</location>
        <topology evidence="1">Multi-pass membrane protein</topology>
    </subcellularLocation>
</comment>
<dbReference type="PROSITE" id="PS50262">
    <property type="entry name" value="G_PROTEIN_RECEP_F1_2"/>
    <property type="match status" value="1"/>
</dbReference>
<dbReference type="GO" id="GO:0004930">
    <property type="term" value="F:G protein-coupled receptor activity"/>
    <property type="evidence" value="ECO:0007669"/>
    <property type="project" value="UniProtKB-KW"/>
</dbReference>
<keyword evidence="10 11" id="KW-0807">Transducer</keyword>
<evidence type="ECO:0000256" key="3">
    <source>
        <dbReference type="ARBA" id="ARBA00022606"/>
    </source>
</evidence>
<feature type="region of interest" description="Disordered" evidence="12">
    <location>
        <begin position="1"/>
        <end position="27"/>
    </location>
</feature>
<evidence type="ECO:0000256" key="4">
    <source>
        <dbReference type="ARBA" id="ARBA00022692"/>
    </source>
</evidence>
<feature type="transmembrane region" description="Helical" evidence="13">
    <location>
        <begin position="328"/>
        <end position="350"/>
    </location>
</feature>
<dbReference type="STRING" id="885580.ENSFDAP00000016590"/>
<evidence type="ECO:0000256" key="8">
    <source>
        <dbReference type="ARBA" id="ARBA00023136"/>
    </source>
</evidence>
<feature type="transmembrane region" description="Helical" evidence="13">
    <location>
        <begin position="362"/>
        <end position="383"/>
    </location>
</feature>
<gene>
    <name evidence="15" type="ORF">H920_03068</name>
</gene>
<keyword evidence="16" id="KW-1185">Reference proteome</keyword>
<evidence type="ECO:0000256" key="2">
    <source>
        <dbReference type="ARBA" id="ARBA00022475"/>
    </source>
</evidence>
<name>A0A091DYI7_FUKDA</name>
<comment type="similarity">
    <text evidence="11">Belongs to the G-protein coupled receptor 1 family.</text>
</comment>
<keyword evidence="8 13" id="KW-0472">Membrane</keyword>
<evidence type="ECO:0000313" key="15">
    <source>
        <dbReference type="EMBL" id="KFO35528.1"/>
    </source>
</evidence>
<proteinExistence type="inferred from homology"/>
<dbReference type="PANTHER" id="PTHR26453">
    <property type="entry name" value="OLFACTORY RECEPTOR"/>
    <property type="match status" value="1"/>
</dbReference>
<evidence type="ECO:0000256" key="12">
    <source>
        <dbReference type="SAM" id="MobiDB-lite"/>
    </source>
</evidence>
<dbReference type="AlphaFoldDB" id="A0A091DYI7"/>
<dbReference type="InterPro" id="IPR000725">
    <property type="entry name" value="Olfact_rcpt"/>
</dbReference>
<evidence type="ECO:0000256" key="5">
    <source>
        <dbReference type="ARBA" id="ARBA00022725"/>
    </source>
</evidence>
<organism evidence="15 16">
    <name type="scientific">Fukomys damarensis</name>
    <name type="common">Damaraland mole rat</name>
    <name type="synonym">Cryptomys damarensis</name>
    <dbReference type="NCBI Taxonomy" id="885580"/>
    <lineage>
        <taxon>Eukaryota</taxon>
        <taxon>Metazoa</taxon>
        <taxon>Chordata</taxon>
        <taxon>Craniata</taxon>
        <taxon>Vertebrata</taxon>
        <taxon>Euteleostomi</taxon>
        <taxon>Mammalia</taxon>
        <taxon>Eutheria</taxon>
        <taxon>Euarchontoglires</taxon>
        <taxon>Glires</taxon>
        <taxon>Rodentia</taxon>
        <taxon>Hystricomorpha</taxon>
        <taxon>Bathyergidae</taxon>
        <taxon>Fukomys</taxon>
    </lineage>
</organism>
<keyword evidence="7 11" id="KW-0297">G-protein coupled receptor</keyword>
<evidence type="ECO:0000313" key="16">
    <source>
        <dbReference type="Proteomes" id="UP000028990"/>
    </source>
</evidence>
<keyword evidence="3" id="KW-0716">Sensory transduction</keyword>
<dbReference type="FunFam" id="1.20.1070.10:FF:000005">
    <property type="entry name" value="Olfactory receptor"/>
    <property type="match status" value="1"/>
</dbReference>
<evidence type="ECO:0000256" key="1">
    <source>
        <dbReference type="ARBA" id="ARBA00004651"/>
    </source>
</evidence>